<dbReference type="EMBL" id="QZBZ01000092">
    <property type="protein sequence ID" value="TIA36958.1"/>
    <property type="molecule type" value="Genomic_DNA"/>
</dbReference>
<dbReference type="GO" id="GO:0016020">
    <property type="term" value="C:membrane"/>
    <property type="evidence" value="ECO:0007669"/>
    <property type="project" value="UniProtKB-SubCell"/>
</dbReference>
<feature type="transmembrane region" description="Helical" evidence="6">
    <location>
        <begin position="119"/>
        <end position="139"/>
    </location>
</feature>
<evidence type="ECO:0000313" key="8">
    <source>
        <dbReference type="EMBL" id="TIA36958.1"/>
    </source>
</evidence>
<keyword evidence="2" id="KW-0813">Transport</keyword>
<dbReference type="PANTHER" id="PTHR43791:SF36">
    <property type="entry name" value="TRANSPORTER, PUTATIVE (AFU_ORTHOLOGUE AFUA_6G08340)-RELATED"/>
    <property type="match status" value="1"/>
</dbReference>
<feature type="transmembrane region" description="Helical" evidence="6">
    <location>
        <begin position="314"/>
        <end position="334"/>
    </location>
</feature>
<evidence type="ECO:0000259" key="7">
    <source>
        <dbReference type="PROSITE" id="PS50850"/>
    </source>
</evidence>
<feature type="transmembrane region" description="Helical" evidence="6">
    <location>
        <begin position="456"/>
        <end position="477"/>
    </location>
</feature>
<evidence type="ECO:0000256" key="5">
    <source>
        <dbReference type="ARBA" id="ARBA00023136"/>
    </source>
</evidence>
<evidence type="ECO:0000256" key="2">
    <source>
        <dbReference type="ARBA" id="ARBA00022448"/>
    </source>
</evidence>
<dbReference type="GO" id="GO:0022857">
    <property type="term" value="F:transmembrane transporter activity"/>
    <property type="evidence" value="ECO:0007669"/>
    <property type="project" value="InterPro"/>
</dbReference>
<keyword evidence="3 6" id="KW-0812">Transmembrane</keyword>
<reference evidence="8 9" key="1">
    <citation type="submission" date="2018-10" db="EMBL/GenBank/DDBJ databases">
        <title>Fifty Aureobasidium pullulans genomes reveal a recombining polyextremotolerant generalist.</title>
        <authorList>
            <person name="Gostincar C."/>
            <person name="Turk M."/>
            <person name="Zajc J."/>
            <person name="Gunde-Cimerman N."/>
        </authorList>
    </citation>
    <scope>NUCLEOTIDE SEQUENCE [LARGE SCALE GENOMIC DNA]</scope>
    <source>
        <strain evidence="8 9">EXF-1645</strain>
    </source>
</reference>
<feature type="transmembrane region" description="Helical" evidence="6">
    <location>
        <begin position="151"/>
        <end position="168"/>
    </location>
</feature>
<proteinExistence type="predicted"/>
<dbReference type="AlphaFoldDB" id="A0A4T0BRY8"/>
<feature type="domain" description="Major facilitator superfamily (MFS) profile" evidence="7">
    <location>
        <begin position="52"/>
        <end position="514"/>
    </location>
</feature>
<accession>A0A4T0BRY8</accession>
<feature type="transmembrane region" description="Helical" evidence="6">
    <location>
        <begin position="180"/>
        <end position="201"/>
    </location>
</feature>
<feature type="transmembrane region" description="Helical" evidence="6">
    <location>
        <begin position="91"/>
        <end position="112"/>
    </location>
</feature>
<dbReference type="PROSITE" id="PS50850">
    <property type="entry name" value="MFS"/>
    <property type="match status" value="1"/>
</dbReference>
<name>A0A4T0BRY8_AURPU</name>
<dbReference type="PANTHER" id="PTHR43791">
    <property type="entry name" value="PERMEASE-RELATED"/>
    <property type="match status" value="1"/>
</dbReference>
<evidence type="ECO:0000256" key="3">
    <source>
        <dbReference type="ARBA" id="ARBA00022692"/>
    </source>
</evidence>
<organism evidence="8 9">
    <name type="scientific">Aureobasidium pullulans</name>
    <name type="common">Black yeast</name>
    <name type="synonym">Pullularia pullulans</name>
    <dbReference type="NCBI Taxonomy" id="5580"/>
    <lineage>
        <taxon>Eukaryota</taxon>
        <taxon>Fungi</taxon>
        <taxon>Dikarya</taxon>
        <taxon>Ascomycota</taxon>
        <taxon>Pezizomycotina</taxon>
        <taxon>Dothideomycetes</taxon>
        <taxon>Dothideomycetidae</taxon>
        <taxon>Dothideales</taxon>
        <taxon>Saccotheciaceae</taxon>
        <taxon>Aureobasidium</taxon>
    </lineage>
</organism>
<dbReference type="InterPro" id="IPR036259">
    <property type="entry name" value="MFS_trans_sf"/>
</dbReference>
<evidence type="ECO:0000313" key="9">
    <source>
        <dbReference type="Proteomes" id="UP000308724"/>
    </source>
</evidence>
<feature type="transmembrane region" description="Helical" evidence="6">
    <location>
        <begin position="213"/>
        <end position="233"/>
    </location>
</feature>
<gene>
    <name evidence="8" type="ORF">D6C78_05047</name>
</gene>
<dbReference type="InterPro" id="IPR011701">
    <property type="entry name" value="MFS"/>
</dbReference>
<comment type="caution">
    <text evidence="8">The sequence shown here is derived from an EMBL/GenBank/DDBJ whole genome shotgun (WGS) entry which is preliminary data.</text>
</comment>
<evidence type="ECO:0000256" key="1">
    <source>
        <dbReference type="ARBA" id="ARBA00004141"/>
    </source>
</evidence>
<feature type="transmembrane region" description="Helical" evidence="6">
    <location>
        <begin position="423"/>
        <end position="444"/>
    </location>
</feature>
<dbReference type="Gene3D" id="1.20.1250.20">
    <property type="entry name" value="MFS general substrate transporter like domains"/>
    <property type="match status" value="2"/>
</dbReference>
<feature type="transmembrane region" description="Helical" evidence="6">
    <location>
        <begin position="44"/>
        <end position="62"/>
    </location>
</feature>
<keyword evidence="4 6" id="KW-1133">Transmembrane helix</keyword>
<sequence>MTVKTLSAVEKLDNAYIEDASEKVSDSQQEVVVREFDPKFMRKTMLKLDLILMPLLTLIYLASSLDKSNLGNAKSLGMMKDLGHDPTGDTYALLSSLYYVSYAPFMVPFALLGKRTRMVSVLTLCALLWGIAATCFAGAQNYSGAFACRFFIGLGEAGFSPLIQVFLSRFYAREKLGIRVAVWLAMAPLGGFVNGIVAYGVSFIHVKLESWRILFMIEGGATVAIAIIAIIVLPDNIQSCKWFTAEEKDYLVMYERYMSMGPEVKEINWKQARGALYRWPQVMPMLINMCQQITGAALSAYLPTLLSENGFKGATAQIATLAPYGSAAICMIIAAKISDRFGNRGWPTQFGWLLLIVGFGLFLGTPTSNKPAHFAALILAETGHYSMSSSTPNWNPSLTVVPVCTPLIVTWSANNAGSESRRAVAVPLAVALAQAVAIGSGYLFPASEGPRYTRGAIVEVALSTAGMLFTFIYMGLIRWENARRDKREGGPPAIGLRPNTAQDADEAEGFRYIG</sequence>
<evidence type="ECO:0000256" key="6">
    <source>
        <dbReference type="SAM" id="Phobius"/>
    </source>
</evidence>
<dbReference type="SUPFAM" id="SSF103473">
    <property type="entry name" value="MFS general substrate transporter"/>
    <property type="match status" value="1"/>
</dbReference>
<dbReference type="Pfam" id="PF07690">
    <property type="entry name" value="MFS_1"/>
    <property type="match status" value="1"/>
</dbReference>
<protein>
    <recommendedName>
        <fullName evidence="7">Major facilitator superfamily (MFS) profile domain-containing protein</fullName>
    </recommendedName>
</protein>
<keyword evidence="5 6" id="KW-0472">Membrane</keyword>
<comment type="subcellular location">
    <subcellularLocation>
        <location evidence="1">Membrane</location>
        <topology evidence="1">Multi-pass membrane protein</topology>
    </subcellularLocation>
</comment>
<evidence type="ECO:0000256" key="4">
    <source>
        <dbReference type="ARBA" id="ARBA00022989"/>
    </source>
</evidence>
<dbReference type="InterPro" id="IPR020846">
    <property type="entry name" value="MFS_dom"/>
</dbReference>
<feature type="transmembrane region" description="Helical" evidence="6">
    <location>
        <begin position="346"/>
        <end position="364"/>
    </location>
</feature>
<dbReference type="Proteomes" id="UP000308724">
    <property type="component" value="Unassembled WGS sequence"/>
</dbReference>